<sequence length="367" mass="37277">MSKAPPPPSPPQQQRSPLGQSLVASRSISFAVLGLLGATALGWYVLSHHAGPAPKSAPVGHPEMAAPAGGDNHSEVLDSTARQKEEEDAKKALAQHTSYAGALTTRSKIGDDTAPDFGKAPGATKPTGTSGGQETSHQEKPAAPAGTVPNPFTRNPLPAGNTHQPPADRPPARGSLSEQAEATLIAAWTGGGPSLDLPTSQGDTAADGTGPGNGQFARAPVVTGSPATAAAQAVPAAAPTAKSSRRLLLPAGRGVYGHAVLTANSDIGGEALVEIDSGPLIHARVSGTFQRKDERLVIKFDKLMIGDADPVTISAFAVSPDTAETGVASEVHEHIASRMILPAAAAFVEGLGNAMQNSNTTSSHDRH</sequence>
<feature type="compositionally biased region" description="Polar residues" evidence="1">
    <location>
        <begin position="126"/>
        <end position="135"/>
    </location>
</feature>
<reference evidence="3" key="1">
    <citation type="journal article" date="2019" name="Int. J. Syst. Evol. Microbiol.">
        <title>The Global Catalogue of Microorganisms (GCM) 10K type strain sequencing project: providing services to taxonomists for standard genome sequencing and annotation.</title>
        <authorList>
            <consortium name="The Broad Institute Genomics Platform"/>
            <consortium name="The Broad Institute Genome Sequencing Center for Infectious Disease"/>
            <person name="Wu L."/>
            <person name="Ma J."/>
        </authorList>
    </citation>
    <scope>NUCLEOTIDE SEQUENCE [LARGE SCALE GENOMIC DNA]</scope>
    <source>
        <strain evidence="3">NBRC 3271</strain>
    </source>
</reference>
<proteinExistence type="predicted"/>
<dbReference type="CDD" id="cd16431">
    <property type="entry name" value="IcmE"/>
    <property type="match status" value="1"/>
</dbReference>
<dbReference type="EMBL" id="BSNT01000009">
    <property type="protein sequence ID" value="GLQ58314.1"/>
    <property type="molecule type" value="Genomic_DNA"/>
</dbReference>
<feature type="region of interest" description="Disordered" evidence="1">
    <location>
        <begin position="52"/>
        <end position="177"/>
    </location>
</feature>
<feature type="region of interest" description="Disordered" evidence="1">
    <location>
        <begin position="1"/>
        <end position="20"/>
    </location>
</feature>
<dbReference type="InterPro" id="IPR049855">
    <property type="entry name" value="DotG/IcmE-like_C"/>
</dbReference>
<evidence type="ECO:0000313" key="3">
    <source>
        <dbReference type="Proteomes" id="UP001156613"/>
    </source>
</evidence>
<comment type="caution">
    <text evidence="2">The sequence shown here is derived from an EMBL/GenBank/DDBJ whole genome shotgun (WGS) entry which is preliminary data.</text>
</comment>
<gene>
    <name evidence="2" type="ORF">GCM10010937_01150</name>
</gene>
<dbReference type="Proteomes" id="UP001156613">
    <property type="component" value="Unassembled WGS sequence"/>
</dbReference>
<accession>A0ABQ5WDZ4</accession>
<feature type="compositionally biased region" description="Basic and acidic residues" evidence="1">
    <location>
        <begin position="72"/>
        <end position="91"/>
    </location>
</feature>
<keyword evidence="3" id="KW-1185">Reference proteome</keyword>
<name>A0ABQ5WDZ4_GLUJA</name>
<feature type="compositionally biased region" description="Pro residues" evidence="1">
    <location>
        <begin position="1"/>
        <end position="11"/>
    </location>
</feature>
<organism evidence="2 3">
    <name type="scientific">Gluconobacter japonicus</name>
    <dbReference type="NCBI Taxonomy" id="376620"/>
    <lineage>
        <taxon>Bacteria</taxon>
        <taxon>Pseudomonadati</taxon>
        <taxon>Pseudomonadota</taxon>
        <taxon>Alphaproteobacteria</taxon>
        <taxon>Acetobacterales</taxon>
        <taxon>Acetobacteraceae</taxon>
        <taxon>Gluconobacter</taxon>
    </lineage>
</organism>
<evidence type="ECO:0000256" key="1">
    <source>
        <dbReference type="SAM" id="MobiDB-lite"/>
    </source>
</evidence>
<protein>
    <submittedName>
        <fullName evidence="2">Uncharacterized protein</fullName>
    </submittedName>
</protein>
<evidence type="ECO:0000313" key="2">
    <source>
        <dbReference type="EMBL" id="GLQ58314.1"/>
    </source>
</evidence>
<dbReference type="RefSeq" id="WP_062502396.1">
    <property type="nucleotide sequence ID" value="NZ_BSNT01000009.1"/>
</dbReference>